<dbReference type="PANTHER" id="PTHR45749">
    <property type="match status" value="1"/>
</dbReference>
<dbReference type="EMBL" id="JARBHB010000003">
    <property type="protein sequence ID" value="KAJ8890884.1"/>
    <property type="molecule type" value="Genomic_DNA"/>
</dbReference>
<evidence type="ECO:0000313" key="1">
    <source>
        <dbReference type="EMBL" id="KAJ8890884.1"/>
    </source>
</evidence>
<dbReference type="Proteomes" id="UP001159363">
    <property type="component" value="Chromosome 3"/>
</dbReference>
<organism evidence="1 2">
    <name type="scientific">Dryococelus australis</name>
    <dbReference type="NCBI Taxonomy" id="614101"/>
    <lineage>
        <taxon>Eukaryota</taxon>
        <taxon>Metazoa</taxon>
        <taxon>Ecdysozoa</taxon>
        <taxon>Arthropoda</taxon>
        <taxon>Hexapoda</taxon>
        <taxon>Insecta</taxon>
        <taxon>Pterygota</taxon>
        <taxon>Neoptera</taxon>
        <taxon>Polyneoptera</taxon>
        <taxon>Phasmatodea</taxon>
        <taxon>Verophasmatodea</taxon>
        <taxon>Anareolatae</taxon>
        <taxon>Phasmatidae</taxon>
        <taxon>Eurycanthinae</taxon>
        <taxon>Dryococelus</taxon>
    </lineage>
</organism>
<sequence length="220" mass="24852">MNCVIGKFAASRTFLGLYETSLTTRHELSKIINDVITLFGLSFSDSMGQCYDGESNIKSKFRGFITIIQNQQSLALCLHCGNLSLHLALQDCFKNIPLRNTLQATYYIGVLLWLFPKRKALFSNIFQYEAPGVNSLLRPLTLHDGQYERLHEQLEKCSVYLALLICCKIILVTEKLSSLLQKPTISTILTSMIFLEPQLPSLLNVPNKLERISTPNIGHK</sequence>
<dbReference type="PANTHER" id="PTHR45749:SF21">
    <property type="entry name" value="DUF4371 DOMAIN-CONTAINING PROTEIN"/>
    <property type="match status" value="1"/>
</dbReference>
<gene>
    <name evidence="1" type="ORF">PR048_010393</name>
</gene>
<evidence type="ECO:0000313" key="2">
    <source>
        <dbReference type="Proteomes" id="UP001159363"/>
    </source>
</evidence>
<proteinExistence type="predicted"/>
<keyword evidence="2" id="KW-1185">Reference proteome</keyword>
<protein>
    <submittedName>
        <fullName evidence="1">Uncharacterized protein</fullName>
    </submittedName>
</protein>
<accession>A0ABQ9I2L2</accession>
<comment type="caution">
    <text evidence="1">The sequence shown here is derived from an EMBL/GenBank/DDBJ whole genome shotgun (WGS) entry which is preliminary data.</text>
</comment>
<name>A0ABQ9I2L2_9NEOP</name>
<reference evidence="1 2" key="1">
    <citation type="submission" date="2023-02" db="EMBL/GenBank/DDBJ databases">
        <title>LHISI_Scaffold_Assembly.</title>
        <authorList>
            <person name="Stuart O.P."/>
            <person name="Cleave R."/>
            <person name="Magrath M.J.L."/>
            <person name="Mikheyev A.S."/>
        </authorList>
    </citation>
    <scope>NUCLEOTIDE SEQUENCE [LARGE SCALE GENOMIC DNA]</scope>
    <source>
        <strain evidence="1">Daus_M_001</strain>
        <tissue evidence="1">Leg muscle</tissue>
    </source>
</reference>